<evidence type="ECO:0000313" key="3">
    <source>
        <dbReference type="Proteomes" id="UP000190888"/>
    </source>
</evidence>
<organism evidence="2 3">
    <name type="scientific">Sediminibacterium ginsengisoli</name>
    <dbReference type="NCBI Taxonomy" id="413434"/>
    <lineage>
        <taxon>Bacteria</taxon>
        <taxon>Pseudomonadati</taxon>
        <taxon>Bacteroidota</taxon>
        <taxon>Chitinophagia</taxon>
        <taxon>Chitinophagales</taxon>
        <taxon>Chitinophagaceae</taxon>
        <taxon>Sediminibacterium</taxon>
    </lineage>
</organism>
<dbReference type="AlphaFoldDB" id="A0A1T4L0P1"/>
<dbReference type="OrthoDB" id="603275at2"/>
<reference evidence="2 3" key="1">
    <citation type="submission" date="2017-02" db="EMBL/GenBank/DDBJ databases">
        <authorList>
            <person name="Peterson S.W."/>
        </authorList>
    </citation>
    <scope>NUCLEOTIDE SEQUENCE [LARGE SCALE GENOMIC DNA]</scope>
    <source>
        <strain evidence="2 3">DSM 22335</strain>
    </source>
</reference>
<accession>A0A1T4L0P1</accession>
<evidence type="ECO:0008006" key="4">
    <source>
        <dbReference type="Google" id="ProtNLM"/>
    </source>
</evidence>
<dbReference type="Proteomes" id="UP000190888">
    <property type="component" value="Unassembled WGS sequence"/>
</dbReference>
<dbReference type="EMBL" id="FUWH01000002">
    <property type="protein sequence ID" value="SJZ48294.1"/>
    <property type="molecule type" value="Genomic_DNA"/>
</dbReference>
<dbReference type="RefSeq" id="WP_078830200.1">
    <property type="nucleotide sequence ID" value="NZ_FUWH01000002.1"/>
</dbReference>
<dbReference type="SUPFAM" id="SSF56935">
    <property type="entry name" value="Porins"/>
    <property type="match status" value="1"/>
</dbReference>
<sequence length="889" mass="100308">MIKYLFTQICFLLVCAVTAQPFVQGKVTGPDNRPLPMVSITLTRNADGPVLAFAITNTAGLYQVAYNKGGSDSLWLHANIMGFKKESRQLNGAKQLDFILESAITRLPEVTVKNKTAPIIGRQDTVNYDVASFKDPQDRTIGDVIRKLPGVEMDANGKIKYQGKPISHFYIDGDDLLDSRYNIATRSLPEDMVSKVQVLENHQPIKALKDVLYSDKPAMNLIMKDKARLKISGQGDAAFGTPGLYNVTANTMMFKKAVKFINYYKLNNTGTDLAEDVIMHNLSDMLNNVGSTPPPSLLNVSGAGTPDISKKRHLFNNSGLLNINDLVKLNNDWQLRINSYYLHDKQYRNSSLSNTYYLPGDTIRYSEKQDSRYSTNNFAMQWTLTANKPGYYLNNVTLIENEPTTTVAAMQATTASHVDQRLSGTLTNISNQLNYMKVLRNKQVLDLFSYVSNTNNPATLRVDPGLYAGKFNNGNPYEALVQTVNVPTFYTNEYVSLKIAAGNWQQSYKAGFSYQQQQLNSQLDIIQMGGGQSPVADSFKNALHWNRRNLYAAAEYTYTKQKLQLSFNFLLNNEYTRYTTGQKEYELNAFPFRPYTRIRYQVGKESYLTGSYAMNNTRGNIDNVYDGYLMKNYRDFNASGELIPVNLQHNISGYYTFRNSLKILFASASLAYSFNKTNTITDSRLSDIAQQARLLEMDNRTSSITFAGNISKYLFALRTTIGIKSSWRQSTFNQLQNGNLLQYRNSNLMLGGGVNSKITSWLGLIYNGSYVTSRNTPLSASKSNTASPAAIKWQHNGEANVTFGKQVYFKASGEYYSYRLPGMQINGYLFMDVTLTWKINKWKTDLELTMNNITNTDTYSTLSLSSNNISESVYTIRPRMFLAKFLYSF</sequence>
<evidence type="ECO:0000256" key="1">
    <source>
        <dbReference type="SAM" id="SignalP"/>
    </source>
</evidence>
<gene>
    <name evidence="2" type="ORF">SAMN04488132_102238</name>
</gene>
<dbReference type="SUPFAM" id="SSF49464">
    <property type="entry name" value="Carboxypeptidase regulatory domain-like"/>
    <property type="match status" value="1"/>
</dbReference>
<dbReference type="STRING" id="413434.SAMN04488132_102238"/>
<name>A0A1T4L0P1_9BACT</name>
<evidence type="ECO:0000313" key="2">
    <source>
        <dbReference type="EMBL" id="SJZ48294.1"/>
    </source>
</evidence>
<keyword evidence="3" id="KW-1185">Reference proteome</keyword>
<dbReference type="InterPro" id="IPR008969">
    <property type="entry name" value="CarboxyPept-like_regulatory"/>
</dbReference>
<proteinExistence type="predicted"/>
<feature type="signal peptide" evidence="1">
    <location>
        <begin position="1"/>
        <end position="19"/>
    </location>
</feature>
<keyword evidence="1" id="KW-0732">Signal</keyword>
<protein>
    <recommendedName>
        <fullName evidence="4">Carboxypeptidase regulatory-like domain-containing protein</fullName>
    </recommendedName>
</protein>
<feature type="chain" id="PRO_5012391291" description="Carboxypeptidase regulatory-like domain-containing protein" evidence="1">
    <location>
        <begin position="20"/>
        <end position="889"/>
    </location>
</feature>